<reference evidence="2 3" key="1">
    <citation type="submission" date="2019-07" db="EMBL/GenBank/DDBJ databases">
        <title>De Novo Assembly of kiwifruit Actinidia rufa.</title>
        <authorList>
            <person name="Sugita-Konishi S."/>
            <person name="Sato K."/>
            <person name="Mori E."/>
            <person name="Abe Y."/>
            <person name="Kisaki G."/>
            <person name="Hamano K."/>
            <person name="Suezawa K."/>
            <person name="Otani M."/>
            <person name="Fukuda T."/>
            <person name="Manabe T."/>
            <person name="Gomi K."/>
            <person name="Tabuchi M."/>
            <person name="Akimitsu K."/>
            <person name="Kataoka I."/>
        </authorList>
    </citation>
    <scope>NUCLEOTIDE SEQUENCE [LARGE SCALE GENOMIC DNA]</scope>
    <source>
        <strain evidence="3">cv. Fuchu</strain>
    </source>
</reference>
<evidence type="ECO:0000313" key="3">
    <source>
        <dbReference type="Proteomes" id="UP000585474"/>
    </source>
</evidence>
<evidence type="ECO:0000256" key="1">
    <source>
        <dbReference type="SAM" id="MobiDB-lite"/>
    </source>
</evidence>
<evidence type="ECO:0000313" key="2">
    <source>
        <dbReference type="EMBL" id="GFZ05625.1"/>
    </source>
</evidence>
<feature type="region of interest" description="Disordered" evidence="1">
    <location>
        <begin position="1"/>
        <end position="22"/>
    </location>
</feature>
<keyword evidence="3" id="KW-1185">Reference proteome</keyword>
<feature type="region of interest" description="Disordered" evidence="1">
    <location>
        <begin position="61"/>
        <end position="136"/>
    </location>
</feature>
<dbReference type="OrthoDB" id="5402974at2759"/>
<feature type="compositionally biased region" description="Pro residues" evidence="1">
    <location>
        <begin position="64"/>
        <end position="92"/>
    </location>
</feature>
<accession>A0A7J0G4A6</accession>
<protein>
    <recommendedName>
        <fullName evidence="4">Sulfate transmembrane transporter</fullName>
    </recommendedName>
</protein>
<dbReference type="GO" id="GO:0015098">
    <property type="term" value="F:molybdate ion transmembrane transporter activity"/>
    <property type="evidence" value="ECO:0007669"/>
    <property type="project" value="InterPro"/>
</dbReference>
<dbReference type="PANTHER" id="PTHR31970:SF9">
    <property type="entry name" value="MOLYBDATE TRANSPORTER 2"/>
    <property type="match status" value="1"/>
</dbReference>
<organism evidence="2 3">
    <name type="scientific">Actinidia rufa</name>
    <dbReference type="NCBI Taxonomy" id="165716"/>
    <lineage>
        <taxon>Eukaryota</taxon>
        <taxon>Viridiplantae</taxon>
        <taxon>Streptophyta</taxon>
        <taxon>Embryophyta</taxon>
        <taxon>Tracheophyta</taxon>
        <taxon>Spermatophyta</taxon>
        <taxon>Magnoliopsida</taxon>
        <taxon>eudicotyledons</taxon>
        <taxon>Gunneridae</taxon>
        <taxon>Pentapetalae</taxon>
        <taxon>asterids</taxon>
        <taxon>Ericales</taxon>
        <taxon>Actinidiaceae</taxon>
        <taxon>Actinidia</taxon>
    </lineage>
</organism>
<dbReference type="Proteomes" id="UP000585474">
    <property type="component" value="Unassembled WGS sequence"/>
</dbReference>
<comment type="caution">
    <text evidence="2">The sequence shown here is derived from an EMBL/GenBank/DDBJ whole genome shotgun (WGS) entry which is preliminary data.</text>
</comment>
<dbReference type="EMBL" id="BJWL01000017">
    <property type="protein sequence ID" value="GFZ05625.1"/>
    <property type="molecule type" value="Genomic_DNA"/>
</dbReference>
<name>A0A7J0G4A6_9ERIC</name>
<feature type="compositionally biased region" description="Basic and acidic residues" evidence="1">
    <location>
        <begin position="116"/>
        <end position="133"/>
    </location>
</feature>
<gene>
    <name evidence="2" type="ORF">Acr_17g0011970</name>
</gene>
<proteinExistence type="predicted"/>
<dbReference type="InterPro" id="IPR031563">
    <property type="entry name" value="MOT1/MOT2"/>
</dbReference>
<dbReference type="PANTHER" id="PTHR31970">
    <property type="match status" value="1"/>
</dbReference>
<feature type="compositionally biased region" description="Pro residues" evidence="1">
    <location>
        <begin position="100"/>
        <end position="109"/>
    </location>
</feature>
<dbReference type="AlphaFoldDB" id="A0A7J0G4A6"/>
<sequence length="233" mass="26428">MEEDHPPPPPPTQGQRRRHPLATNLRLKTTIWSKLGGAVGDLGTYIPIVLSLTLVSYLDLSTTPSPPPSPKNPTSPPPKSQLPPSPKTPTSPPSKSRPQECPPPPPSSSAPPLTLEESRRTSEPNRTAREARTATRMPRNLWQKSIQILLQVWGVVDIVQEGEDLDDPLGGLEVFEVCDEVREGLDPFWWWWEGMGEYPPRVWAEMRIWVWFWRWVKRREGASIDVRTARSRD</sequence>
<evidence type="ECO:0008006" key="4">
    <source>
        <dbReference type="Google" id="ProtNLM"/>
    </source>
</evidence>